<dbReference type="GO" id="GO:0000009">
    <property type="term" value="F:alpha-1,6-mannosyltransferase activity"/>
    <property type="evidence" value="ECO:0007669"/>
    <property type="project" value="InterPro"/>
</dbReference>
<evidence type="ECO:0000256" key="5">
    <source>
        <dbReference type="ARBA" id="ARBA00022679"/>
    </source>
</evidence>
<keyword evidence="4 12" id="KW-0328">Glycosyltransferase</keyword>
<protein>
    <submittedName>
        <fullName evidence="12">Mannosyltransferase (PIG-V)</fullName>
    </submittedName>
</protein>
<feature type="transmembrane region" description="Helical" evidence="11">
    <location>
        <begin position="338"/>
        <end position="355"/>
    </location>
</feature>
<comment type="subcellular location">
    <subcellularLocation>
        <location evidence="1">Endoplasmic reticulum membrane</location>
        <topology evidence="1">Multi-pass membrane protein</topology>
    </subcellularLocation>
</comment>
<evidence type="ECO:0000256" key="2">
    <source>
        <dbReference type="ARBA" id="ARBA00004687"/>
    </source>
</evidence>
<evidence type="ECO:0000256" key="10">
    <source>
        <dbReference type="SAM" id="MobiDB-lite"/>
    </source>
</evidence>
<dbReference type="AlphaFoldDB" id="A0A1H1U9Z5"/>
<keyword evidence="8 11" id="KW-1133">Transmembrane helix</keyword>
<dbReference type="PANTHER" id="PTHR12468">
    <property type="entry name" value="GPI MANNOSYLTRANSFERASE 2"/>
    <property type="match status" value="1"/>
</dbReference>
<dbReference type="InterPro" id="IPR007315">
    <property type="entry name" value="PIG-V/Gpi18"/>
</dbReference>
<dbReference type="OrthoDB" id="151635at2"/>
<organism evidence="12 13">
    <name type="scientific">Microlunatus soli</name>
    <dbReference type="NCBI Taxonomy" id="630515"/>
    <lineage>
        <taxon>Bacteria</taxon>
        <taxon>Bacillati</taxon>
        <taxon>Actinomycetota</taxon>
        <taxon>Actinomycetes</taxon>
        <taxon>Propionibacteriales</taxon>
        <taxon>Propionibacteriaceae</taxon>
        <taxon>Microlunatus</taxon>
    </lineage>
</organism>
<keyword evidence="6 11" id="KW-0812">Transmembrane</keyword>
<keyword evidence="5 12" id="KW-0808">Transferase</keyword>
<dbReference type="GO" id="GO:0006506">
    <property type="term" value="P:GPI anchor biosynthetic process"/>
    <property type="evidence" value="ECO:0007669"/>
    <property type="project" value="UniProtKB-UniPathway"/>
</dbReference>
<feature type="transmembrane region" description="Helical" evidence="11">
    <location>
        <begin position="62"/>
        <end position="82"/>
    </location>
</feature>
<feature type="transmembrane region" description="Helical" evidence="11">
    <location>
        <begin position="307"/>
        <end position="331"/>
    </location>
</feature>
<keyword evidence="9 11" id="KW-0472">Membrane</keyword>
<proteinExistence type="predicted"/>
<keyword evidence="7" id="KW-0256">Endoplasmic reticulum</keyword>
<name>A0A1H1U9Z5_9ACTN</name>
<evidence type="ECO:0000256" key="11">
    <source>
        <dbReference type="SAM" id="Phobius"/>
    </source>
</evidence>
<evidence type="ECO:0000256" key="1">
    <source>
        <dbReference type="ARBA" id="ARBA00004477"/>
    </source>
</evidence>
<feature type="transmembrane region" description="Helical" evidence="11">
    <location>
        <begin position="205"/>
        <end position="232"/>
    </location>
</feature>
<sequence>MTPRTTEAVGHSPAGSDQTTVAAPVTAAGALERRGGLLRRWWAAPPGLTPHRLDPRGGRTVVQAWLASRGLIALIALLLAVLTNRDLMAMTNNWDAVHFGELARFGYSYDPQWRLTAFFPGLPLLLRVGLLVGLPTQITGVIIAAIASMAAAIAVARLGGPWAAVVWLFVPTAVFTTVPYTEALFCAFAFWAWERARSDRWFVAALLAGAACSVRVSGLFLIGALFVMIITARRVSWLTRLQRMALLIIPAAVLVGYSAYLYGLTGSWTAWYDAQVQGWYRGYTSPVQSFLNTWAAVQPGAYADRPYWAWIFRAEMVSMAVGVLVTIWCLTRKLWAEASWVAVQVLAFSLSYWYMSVNRAVLLWFPLMIMIARYGSWRPENRAAAVLHRVTVIIGSVLGVAAMIVWSWLYFCGYWAS</sequence>
<dbReference type="PANTHER" id="PTHR12468:SF2">
    <property type="entry name" value="GPI MANNOSYLTRANSFERASE 2"/>
    <property type="match status" value="1"/>
</dbReference>
<evidence type="ECO:0000256" key="9">
    <source>
        <dbReference type="ARBA" id="ARBA00023136"/>
    </source>
</evidence>
<gene>
    <name evidence="12" type="ORF">SAMN04489812_2700</name>
</gene>
<feature type="transmembrane region" description="Helical" evidence="11">
    <location>
        <begin position="389"/>
        <end position="411"/>
    </location>
</feature>
<dbReference type="GO" id="GO:0016020">
    <property type="term" value="C:membrane"/>
    <property type="evidence" value="ECO:0007669"/>
    <property type="project" value="GOC"/>
</dbReference>
<feature type="transmembrane region" description="Helical" evidence="11">
    <location>
        <begin position="244"/>
        <end position="263"/>
    </location>
</feature>
<reference evidence="12 13" key="1">
    <citation type="submission" date="2016-10" db="EMBL/GenBank/DDBJ databases">
        <authorList>
            <person name="de Groot N.N."/>
        </authorList>
    </citation>
    <scope>NUCLEOTIDE SEQUENCE [LARGE SCALE GENOMIC DNA]</scope>
    <source>
        <strain evidence="12 13">DSM 21800</strain>
    </source>
</reference>
<comment type="pathway">
    <text evidence="2">Glycolipid biosynthesis; glycosylphosphatidylinositol-anchor biosynthesis.</text>
</comment>
<keyword evidence="13" id="KW-1185">Reference proteome</keyword>
<feature type="region of interest" description="Disordered" evidence="10">
    <location>
        <begin position="1"/>
        <end position="20"/>
    </location>
</feature>
<accession>A0A1H1U9Z5</accession>
<evidence type="ECO:0000313" key="12">
    <source>
        <dbReference type="EMBL" id="SDS69308.1"/>
    </source>
</evidence>
<dbReference type="Pfam" id="PF04188">
    <property type="entry name" value="Mannosyl_trans2"/>
    <property type="match status" value="1"/>
</dbReference>
<dbReference type="GO" id="GO:0004376">
    <property type="term" value="F:GPI mannosyltransferase activity"/>
    <property type="evidence" value="ECO:0007669"/>
    <property type="project" value="InterPro"/>
</dbReference>
<keyword evidence="3" id="KW-0337">GPI-anchor biosynthesis</keyword>
<dbReference type="Proteomes" id="UP000199103">
    <property type="component" value="Chromosome I"/>
</dbReference>
<feature type="transmembrane region" description="Helical" evidence="11">
    <location>
        <begin position="165"/>
        <end position="193"/>
    </location>
</feature>
<evidence type="ECO:0000313" key="13">
    <source>
        <dbReference type="Proteomes" id="UP000199103"/>
    </source>
</evidence>
<evidence type="ECO:0000256" key="4">
    <source>
        <dbReference type="ARBA" id="ARBA00022676"/>
    </source>
</evidence>
<evidence type="ECO:0000256" key="7">
    <source>
        <dbReference type="ARBA" id="ARBA00022824"/>
    </source>
</evidence>
<evidence type="ECO:0000256" key="8">
    <source>
        <dbReference type="ARBA" id="ARBA00022989"/>
    </source>
</evidence>
<evidence type="ECO:0000256" key="6">
    <source>
        <dbReference type="ARBA" id="ARBA00022692"/>
    </source>
</evidence>
<evidence type="ECO:0000256" key="3">
    <source>
        <dbReference type="ARBA" id="ARBA00022502"/>
    </source>
</evidence>
<dbReference type="UniPathway" id="UPA00196"/>
<dbReference type="STRING" id="630515.SAMN04489812_2700"/>
<dbReference type="RefSeq" id="WP_091525554.1">
    <property type="nucleotide sequence ID" value="NZ_LT629772.1"/>
</dbReference>
<feature type="transmembrane region" description="Helical" evidence="11">
    <location>
        <begin position="361"/>
        <end position="377"/>
    </location>
</feature>
<dbReference type="GO" id="GO:0031501">
    <property type="term" value="C:mannosyltransferase complex"/>
    <property type="evidence" value="ECO:0007669"/>
    <property type="project" value="TreeGrafter"/>
</dbReference>
<dbReference type="EMBL" id="LT629772">
    <property type="protein sequence ID" value="SDS69308.1"/>
    <property type="molecule type" value="Genomic_DNA"/>
</dbReference>